<dbReference type="SUPFAM" id="SSF52418">
    <property type="entry name" value="Nucleoside phosphorylase/phosphoribosyltransferase catalytic domain"/>
    <property type="match status" value="1"/>
</dbReference>
<name>A0A6N8G2B0_9CHRO</name>
<protein>
    <recommendedName>
        <fullName evidence="8">Anthranilate phosphoribosyltransferase</fullName>
    </recommendedName>
</protein>
<dbReference type="FunFam" id="3.40.1030.10:FF:000010">
    <property type="entry name" value="Anthranilate phosphoribosyltransferase"/>
    <property type="match status" value="1"/>
</dbReference>
<evidence type="ECO:0000313" key="7">
    <source>
        <dbReference type="Proteomes" id="UP000441797"/>
    </source>
</evidence>
<dbReference type="Pfam" id="PF02885">
    <property type="entry name" value="Glycos_trans_3N"/>
    <property type="match status" value="1"/>
</dbReference>
<dbReference type="Proteomes" id="UP000441797">
    <property type="component" value="Unassembled WGS sequence"/>
</dbReference>
<reference evidence="6 7" key="1">
    <citation type="journal article" date="2019" name="Front. Microbiol.">
        <title>Genomic Features for Desiccation Tolerance and Sugar Biosynthesis in the Extremophile Gloeocapsopsis sp. UTEX B3054.</title>
        <authorList>
            <person name="Urrejola C."/>
            <person name="Alcorta J."/>
            <person name="Salas L."/>
            <person name="Vasquez M."/>
            <person name="Polz M.F."/>
            <person name="Vicuna R."/>
            <person name="Diez B."/>
        </authorList>
    </citation>
    <scope>NUCLEOTIDE SEQUENCE [LARGE SCALE GENOMIC DNA]</scope>
    <source>
        <strain evidence="6 7">1H9</strain>
    </source>
</reference>
<dbReference type="NCBIfam" id="NF005635">
    <property type="entry name" value="PRK07394.1"/>
    <property type="match status" value="1"/>
</dbReference>
<dbReference type="InterPro" id="IPR005940">
    <property type="entry name" value="Anthranilate_Pribosyl_Tfrase"/>
</dbReference>
<accession>A0A6N8G2B0</accession>
<proteinExistence type="predicted"/>
<dbReference type="AlphaFoldDB" id="A0A6N8G2B0"/>
<organism evidence="6 7">
    <name type="scientific">Gloeocapsopsis dulcis AAB1 = 1H9</name>
    <dbReference type="NCBI Taxonomy" id="1433147"/>
    <lineage>
        <taxon>Bacteria</taxon>
        <taxon>Bacillati</taxon>
        <taxon>Cyanobacteriota</taxon>
        <taxon>Cyanophyceae</taxon>
        <taxon>Oscillatoriophycideae</taxon>
        <taxon>Chroococcales</taxon>
        <taxon>Chroococcaceae</taxon>
        <taxon>Gloeocapsopsis</taxon>
        <taxon>Gloeocapsopsis dulcis</taxon>
    </lineage>
</organism>
<feature type="domain" description="Glycosyl transferase family 3" evidence="4">
    <location>
        <begin position="96"/>
        <end position="335"/>
    </location>
</feature>
<dbReference type="InterPro" id="IPR017459">
    <property type="entry name" value="Glycosyl_Trfase_fam3_N_dom"/>
</dbReference>
<keyword evidence="3" id="KW-0057">Aromatic amino acid biosynthesis</keyword>
<keyword evidence="7" id="KW-1185">Reference proteome</keyword>
<dbReference type="OrthoDB" id="9926at2"/>
<comment type="caution">
    <text evidence="6">The sequence shown here is derived from an EMBL/GenBank/DDBJ whole genome shotgun (WGS) entry which is preliminary data.</text>
</comment>
<keyword evidence="1" id="KW-0328">Glycosyltransferase</keyword>
<dbReference type="GO" id="GO:0000162">
    <property type="term" value="P:L-tryptophan biosynthetic process"/>
    <property type="evidence" value="ECO:0007669"/>
    <property type="project" value="InterPro"/>
</dbReference>
<dbReference type="GO" id="GO:0005829">
    <property type="term" value="C:cytosol"/>
    <property type="evidence" value="ECO:0007669"/>
    <property type="project" value="TreeGrafter"/>
</dbReference>
<evidence type="ECO:0008006" key="8">
    <source>
        <dbReference type="Google" id="ProtNLM"/>
    </source>
</evidence>
<dbReference type="Gene3D" id="3.40.1030.10">
    <property type="entry name" value="Nucleoside phosphorylase/phosphoribosyltransferase catalytic domain"/>
    <property type="match status" value="1"/>
</dbReference>
<sequence length="357" mass="39223">MSNAFRDLLKKVGSGNHTGENLTRDEAATATRMILRQEATPAQIGAFLIAHRIKRPTGEELAGMLDAYDQLGPKLQPITSGQRVFILGLPYDGRSRTAPISPVTALLLSAAGQPVIMHGGDRLPTKYGLPLVDIWQELGVDWTGLSLAQTQQVFEATGLGFIYLPQHFPLAQGLFEYRDQIGKRPPFATMELIWCPYAGDAHIVAGYVHPPTEGMFQTAFAVRGTQYFTTVKGLEGSCDLPRDRTAIIGLSTQNPHEPIERLHLVPRDYGFTTKNVLLESTTQLLDAMQSVLQGQPSELMQTALWNGGFYLWQCGVCPDMQSGIAKAEDLLRSGTVTQQLEKITQVLASVTRSLIKF</sequence>
<evidence type="ECO:0000256" key="2">
    <source>
        <dbReference type="ARBA" id="ARBA00022679"/>
    </source>
</evidence>
<evidence type="ECO:0000313" key="6">
    <source>
        <dbReference type="EMBL" id="MUL39239.1"/>
    </source>
</evidence>
<dbReference type="Gene3D" id="1.20.970.10">
    <property type="entry name" value="Transferase, Pyrimidine Nucleoside Phosphorylase, Chain C"/>
    <property type="match status" value="1"/>
</dbReference>
<evidence type="ECO:0000256" key="3">
    <source>
        <dbReference type="ARBA" id="ARBA00023141"/>
    </source>
</evidence>
<dbReference type="InterPro" id="IPR036320">
    <property type="entry name" value="Glycosyl_Trfase_fam3_N_dom_sf"/>
</dbReference>
<dbReference type="Pfam" id="PF00591">
    <property type="entry name" value="Glycos_transf_3"/>
    <property type="match status" value="1"/>
</dbReference>
<evidence type="ECO:0000256" key="1">
    <source>
        <dbReference type="ARBA" id="ARBA00022676"/>
    </source>
</evidence>
<evidence type="ECO:0000259" key="4">
    <source>
        <dbReference type="Pfam" id="PF00591"/>
    </source>
</evidence>
<feature type="domain" description="Glycosyl transferase family 3 N-terminal" evidence="5">
    <location>
        <begin position="6"/>
        <end position="69"/>
    </location>
</feature>
<keyword evidence="2" id="KW-0808">Transferase</keyword>
<dbReference type="InterPro" id="IPR000312">
    <property type="entry name" value="Glycosyl_Trfase_fam3"/>
</dbReference>
<dbReference type="EMBL" id="NAPY01000068">
    <property type="protein sequence ID" value="MUL39239.1"/>
    <property type="molecule type" value="Genomic_DNA"/>
</dbReference>
<dbReference type="SUPFAM" id="SSF47648">
    <property type="entry name" value="Nucleoside phosphorylase/phosphoribosyltransferase N-terminal domain"/>
    <property type="match status" value="1"/>
</dbReference>
<gene>
    <name evidence="6" type="ORF">BWI75_23800</name>
</gene>
<keyword evidence="3" id="KW-0028">Amino-acid biosynthesis</keyword>
<evidence type="ECO:0000259" key="5">
    <source>
        <dbReference type="Pfam" id="PF02885"/>
    </source>
</evidence>
<dbReference type="GO" id="GO:0004048">
    <property type="term" value="F:anthranilate phosphoribosyltransferase activity"/>
    <property type="evidence" value="ECO:0007669"/>
    <property type="project" value="InterPro"/>
</dbReference>
<dbReference type="InterPro" id="IPR035902">
    <property type="entry name" value="Nuc_phospho_transferase"/>
</dbReference>
<dbReference type="PANTHER" id="PTHR43285">
    <property type="entry name" value="ANTHRANILATE PHOSPHORIBOSYLTRANSFERASE"/>
    <property type="match status" value="1"/>
</dbReference>
<dbReference type="RefSeq" id="WP_105221783.1">
    <property type="nucleotide sequence ID" value="NZ_CAWNSU010000114.1"/>
</dbReference>
<dbReference type="PANTHER" id="PTHR43285:SF3">
    <property type="entry name" value="SLL1634 PROTEIN"/>
    <property type="match status" value="1"/>
</dbReference>